<feature type="domain" description="AB hydrolase-1" evidence="1">
    <location>
        <begin position="35"/>
        <end position="249"/>
    </location>
</feature>
<comment type="caution">
    <text evidence="2">The sequence shown here is derived from an EMBL/GenBank/DDBJ whole genome shotgun (WGS) entry which is preliminary data.</text>
</comment>
<dbReference type="SUPFAM" id="SSF53474">
    <property type="entry name" value="alpha/beta-Hydrolases"/>
    <property type="match status" value="1"/>
</dbReference>
<dbReference type="EMBL" id="JACLAX010000011">
    <property type="protein sequence ID" value="MBC2669877.1"/>
    <property type="molecule type" value="Genomic_DNA"/>
</dbReference>
<dbReference type="InterPro" id="IPR000073">
    <property type="entry name" value="AB_hydrolase_1"/>
</dbReference>
<dbReference type="GO" id="GO:0016020">
    <property type="term" value="C:membrane"/>
    <property type="evidence" value="ECO:0007669"/>
    <property type="project" value="TreeGrafter"/>
</dbReference>
<dbReference type="Proteomes" id="UP000551327">
    <property type="component" value="Unassembled WGS sequence"/>
</dbReference>
<dbReference type="InterPro" id="IPR029058">
    <property type="entry name" value="AB_hydrolase_fold"/>
</dbReference>
<organism evidence="2 3">
    <name type="scientific">Novosphingobium piscinae</name>
    <dbReference type="NCBI Taxonomy" id="1507448"/>
    <lineage>
        <taxon>Bacteria</taxon>
        <taxon>Pseudomonadati</taxon>
        <taxon>Pseudomonadota</taxon>
        <taxon>Alphaproteobacteria</taxon>
        <taxon>Sphingomonadales</taxon>
        <taxon>Sphingomonadaceae</taxon>
        <taxon>Novosphingobium</taxon>
    </lineage>
</organism>
<gene>
    <name evidence="2" type="ORF">H7F53_12040</name>
</gene>
<protein>
    <submittedName>
        <fullName evidence="2">Alpha/beta fold hydrolase</fullName>
    </submittedName>
</protein>
<accession>A0A7X1G0R3</accession>
<name>A0A7X1G0R3_9SPHN</name>
<keyword evidence="2" id="KW-0378">Hydrolase</keyword>
<keyword evidence="3" id="KW-1185">Reference proteome</keyword>
<dbReference type="InterPro" id="IPR050266">
    <property type="entry name" value="AB_hydrolase_sf"/>
</dbReference>
<sequence>MVTSLPEPPILRAYTRCRWGQLHYRAAGPLGSPRPPVILLHQNPSSGFEYEPLIAALAGERRVIAFDTPGYGMSDPPPAPPGMAGYAAAFSEGLDALARDGLLAGPVDLYGFHTGTLLGAELAILRPDLVRRVAMTGIPLFPADEAAARLRSALDHPAPDEAGTVILALLERLYRYVVGERDPAVPLEKALLNFADKARVLHRFTWAYQGVWAWDFARLALVTQPVLVLQSHEDLLEASREASRSLRHLTWQELPGLDRDIFDVAPGRIAAALSAYFDAA</sequence>
<reference evidence="2 3" key="1">
    <citation type="submission" date="2020-08" db="EMBL/GenBank/DDBJ databases">
        <title>The genome sequence of type strain Novosphingobium piscinae KCTC 42194.</title>
        <authorList>
            <person name="Liu Y."/>
        </authorList>
    </citation>
    <scope>NUCLEOTIDE SEQUENCE [LARGE SCALE GENOMIC DNA]</scope>
    <source>
        <strain evidence="2 3">KCTC 42194</strain>
    </source>
</reference>
<dbReference type="GO" id="GO:0047372">
    <property type="term" value="F:monoacylglycerol lipase activity"/>
    <property type="evidence" value="ECO:0007669"/>
    <property type="project" value="TreeGrafter"/>
</dbReference>
<dbReference type="Gene3D" id="3.40.50.1820">
    <property type="entry name" value="alpha/beta hydrolase"/>
    <property type="match status" value="1"/>
</dbReference>
<dbReference type="PANTHER" id="PTHR43798">
    <property type="entry name" value="MONOACYLGLYCEROL LIPASE"/>
    <property type="match status" value="1"/>
</dbReference>
<proteinExistence type="predicted"/>
<dbReference type="AlphaFoldDB" id="A0A7X1G0R3"/>
<evidence type="ECO:0000313" key="3">
    <source>
        <dbReference type="Proteomes" id="UP000551327"/>
    </source>
</evidence>
<evidence type="ECO:0000259" key="1">
    <source>
        <dbReference type="Pfam" id="PF00561"/>
    </source>
</evidence>
<dbReference type="RefSeq" id="WP_185679736.1">
    <property type="nucleotide sequence ID" value="NZ_JACLAX010000011.1"/>
</dbReference>
<dbReference type="Pfam" id="PF00561">
    <property type="entry name" value="Abhydrolase_1"/>
    <property type="match status" value="1"/>
</dbReference>
<dbReference type="PANTHER" id="PTHR43798:SF33">
    <property type="entry name" value="HYDROLASE, PUTATIVE (AFU_ORTHOLOGUE AFUA_2G14860)-RELATED"/>
    <property type="match status" value="1"/>
</dbReference>
<dbReference type="GO" id="GO:0046464">
    <property type="term" value="P:acylglycerol catabolic process"/>
    <property type="evidence" value="ECO:0007669"/>
    <property type="project" value="TreeGrafter"/>
</dbReference>
<evidence type="ECO:0000313" key="2">
    <source>
        <dbReference type="EMBL" id="MBC2669877.1"/>
    </source>
</evidence>